<keyword evidence="1" id="KW-0472">Membrane</keyword>
<proteinExistence type="predicted"/>
<sequence length="138" mass="16477">MLVEHSLAIYGLLFLMHIQTENDVMIRDKVNVNSKLVVKLIYIYILNFERHFKINQRFISCKKASQKALFHSPIFLDLKLFSFFCYYAFCHVFSYVCMYVQIRNNIKEKGEEEITACDLDVKLRDDIAGNMIEYLEKW</sequence>
<name>A0A0D2VFR6_GOSRA</name>
<dbReference type="Proteomes" id="UP000032304">
    <property type="component" value="Chromosome 13"/>
</dbReference>
<organism evidence="2 3">
    <name type="scientific">Gossypium raimondii</name>
    <name type="common">Peruvian cotton</name>
    <name type="synonym">Gossypium klotzschianum subsp. raimondii</name>
    <dbReference type="NCBI Taxonomy" id="29730"/>
    <lineage>
        <taxon>Eukaryota</taxon>
        <taxon>Viridiplantae</taxon>
        <taxon>Streptophyta</taxon>
        <taxon>Embryophyta</taxon>
        <taxon>Tracheophyta</taxon>
        <taxon>Spermatophyta</taxon>
        <taxon>Magnoliopsida</taxon>
        <taxon>eudicotyledons</taxon>
        <taxon>Gunneridae</taxon>
        <taxon>Pentapetalae</taxon>
        <taxon>rosids</taxon>
        <taxon>malvids</taxon>
        <taxon>Malvales</taxon>
        <taxon>Malvaceae</taxon>
        <taxon>Malvoideae</taxon>
        <taxon>Gossypium</taxon>
    </lineage>
</organism>
<keyword evidence="3" id="KW-1185">Reference proteome</keyword>
<dbReference type="AlphaFoldDB" id="A0A0D2VFR6"/>
<protein>
    <submittedName>
        <fullName evidence="2">Uncharacterized protein</fullName>
    </submittedName>
</protein>
<dbReference type="Gramene" id="KJB81614">
    <property type="protein sequence ID" value="KJB81614"/>
    <property type="gene ID" value="B456_013G152200"/>
</dbReference>
<feature type="transmembrane region" description="Helical" evidence="1">
    <location>
        <begin position="80"/>
        <end position="100"/>
    </location>
</feature>
<evidence type="ECO:0000313" key="2">
    <source>
        <dbReference type="EMBL" id="KJB81614.1"/>
    </source>
</evidence>
<keyword evidence="1" id="KW-0812">Transmembrane</keyword>
<accession>A0A0D2VFR6</accession>
<keyword evidence="1" id="KW-1133">Transmembrane helix</keyword>
<gene>
    <name evidence="2" type="ORF">B456_013G152200</name>
</gene>
<dbReference type="EMBL" id="CM001752">
    <property type="protein sequence ID" value="KJB81614.1"/>
    <property type="molecule type" value="Genomic_DNA"/>
</dbReference>
<evidence type="ECO:0000313" key="3">
    <source>
        <dbReference type="Proteomes" id="UP000032304"/>
    </source>
</evidence>
<reference evidence="2 3" key="1">
    <citation type="journal article" date="2012" name="Nature">
        <title>Repeated polyploidization of Gossypium genomes and the evolution of spinnable cotton fibres.</title>
        <authorList>
            <person name="Paterson A.H."/>
            <person name="Wendel J.F."/>
            <person name="Gundlach H."/>
            <person name="Guo H."/>
            <person name="Jenkins J."/>
            <person name="Jin D."/>
            <person name="Llewellyn D."/>
            <person name="Showmaker K.C."/>
            <person name="Shu S."/>
            <person name="Udall J."/>
            <person name="Yoo M.J."/>
            <person name="Byers R."/>
            <person name="Chen W."/>
            <person name="Doron-Faigenboim A."/>
            <person name="Duke M.V."/>
            <person name="Gong L."/>
            <person name="Grimwood J."/>
            <person name="Grover C."/>
            <person name="Grupp K."/>
            <person name="Hu G."/>
            <person name="Lee T.H."/>
            <person name="Li J."/>
            <person name="Lin L."/>
            <person name="Liu T."/>
            <person name="Marler B.S."/>
            <person name="Page J.T."/>
            <person name="Roberts A.W."/>
            <person name="Romanel E."/>
            <person name="Sanders W.S."/>
            <person name="Szadkowski E."/>
            <person name="Tan X."/>
            <person name="Tang H."/>
            <person name="Xu C."/>
            <person name="Wang J."/>
            <person name="Wang Z."/>
            <person name="Zhang D."/>
            <person name="Zhang L."/>
            <person name="Ashrafi H."/>
            <person name="Bedon F."/>
            <person name="Bowers J.E."/>
            <person name="Brubaker C.L."/>
            <person name="Chee P.W."/>
            <person name="Das S."/>
            <person name="Gingle A.R."/>
            <person name="Haigler C.H."/>
            <person name="Harker D."/>
            <person name="Hoffmann L.V."/>
            <person name="Hovav R."/>
            <person name="Jones D.C."/>
            <person name="Lemke C."/>
            <person name="Mansoor S."/>
            <person name="ur Rahman M."/>
            <person name="Rainville L.N."/>
            <person name="Rambani A."/>
            <person name="Reddy U.K."/>
            <person name="Rong J.K."/>
            <person name="Saranga Y."/>
            <person name="Scheffler B.E."/>
            <person name="Scheffler J.A."/>
            <person name="Stelly D.M."/>
            <person name="Triplett B.A."/>
            <person name="Van Deynze A."/>
            <person name="Vaslin M.F."/>
            <person name="Waghmare V.N."/>
            <person name="Walford S.A."/>
            <person name="Wright R.J."/>
            <person name="Zaki E.A."/>
            <person name="Zhang T."/>
            <person name="Dennis E.S."/>
            <person name="Mayer K.F."/>
            <person name="Peterson D.G."/>
            <person name="Rokhsar D.S."/>
            <person name="Wang X."/>
            <person name="Schmutz J."/>
        </authorList>
    </citation>
    <scope>NUCLEOTIDE SEQUENCE [LARGE SCALE GENOMIC DNA]</scope>
</reference>
<evidence type="ECO:0000256" key="1">
    <source>
        <dbReference type="SAM" id="Phobius"/>
    </source>
</evidence>